<dbReference type="Proteomes" id="UP000054217">
    <property type="component" value="Unassembled WGS sequence"/>
</dbReference>
<name>A0A0C3IJ16_PISTI</name>
<sequence length="181" mass="20473">MSANSTPDLIEAEKAALKAKFAAASAALVAEAKCMLDNREDLWEEKVMWLQCWEKRLGEVFPLVERSRELNIDMKIDVADGLVVVEKDEAYEQWVAEEIAWLKVDEDVQMEEEASQGTEGQGASAAKPVVSIRMTHMEVPQPAHKCESMCGKVVKTNQNQHKRQMMCEWWFASMEPGVQKT</sequence>
<reference evidence="2" key="2">
    <citation type="submission" date="2015-01" db="EMBL/GenBank/DDBJ databases">
        <title>Evolutionary Origins and Diversification of the Mycorrhizal Mutualists.</title>
        <authorList>
            <consortium name="DOE Joint Genome Institute"/>
            <consortium name="Mycorrhizal Genomics Consortium"/>
            <person name="Kohler A."/>
            <person name="Kuo A."/>
            <person name="Nagy L.G."/>
            <person name="Floudas D."/>
            <person name="Copeland A."/>
            <person name="Barry K.W."/>
            <person name="Cichocki N."/>
            <person name="Veneault-Fourrey C."/>
            <person name="LaButti K."/>
            <person name="Lindquist E.A."/>
            <person name="Lipzen A."/>
            <person name="Lundell T."/>
            <person name="Morin E."/>
            <person name="Murat C."/>
            <person name="Riley R."/>
            <person name="Ohm R."/>
            <person name="Sun H."/>
            <person name="Tunlid A."/>
            <person name="Henrissat B."/>
            <person name="Grigoriev I.V."/>
            <person name="Hibbett D.S."/>
            <person name="Martin F."/>
        </authorList>
    </citation>
    <scope>NUCLEOTIDE SEQUENCE [LARGE SCALE GENOMIC DNA]</scope>
    <source>
        <strain evidence="2">Marx 270</strain>
    </source>
</reference>
<keyword evidence="2" id="KW-1185">Reference proteome</keyword>
<dbReference type="InParanoid" id="A0A0C3IJ16"/>
<dbReference type="AlphaFoldDB" id="A0A0C3IJ16"/>
<reference evidence="1 2" key="1">
    <citation type="submission" date="2014-04" db="EMBL/GenBank/DDBJ databases">
        <authorList>
            <consortium name="DOE Joint Genome Institute"/>
            <person name="Kuo A."/>
            <person name="Kohler A."/>
            <person name="Costa M.D."/>
            <person name="Nagy L.G."/>
            <person name="Floudas D."/>
            <person name="Copeland A."/>
            <person name="Barry K.W."/>
            <person name="Cichocki N."/>
            <person name="Veneault-Fourrey C."/>
            <person name="LaButti K."/>
            <person name="Lindquist E.A."/>
            <person name="Lipzen A."/>
            <person name="Lundell T."/>
            <person name="Morin E."/>
            <person name="Murat C."/>
            <person name="Sun H."/>
            <person name="Tunlid A."/>
            <person name="Henrissat B."/>
            <person name="Grigoriev I.V."/>
            <person name="Hibbett D.S."/>
            <person name="Martin F."/>
            <person name="Nordberg H.P."/>
            <person name="Cantor M.N."/>
            <person name="Hua S.X."/>
        </authorList>
    </citation>
    <scope>NUCLEOTIDE SEQUENCE [LARGE SCALE GENOMIC DNA]</scope>
    <source>
        <strain evidence="1 2">Marx 270</strain>
    </source>
</reference>
<organism evidence="1 2">
    <name type="scientific">Pisolithus tinctorius Marx 270</name>
    <dbReference type="NCBI Taxonomy" id="870435"/>
    <lineage>
        <taxon>Eukaryota</taxon>
        <taxon>Fungi</taxon>
        <taxon>Dikarya</taxon>
        <taxon>Basidiomycota</taxon>
        <taxon>Agaricomycotina</taxon>
        <taxon>Agaricomycetes</taxon>
        <taxon>Agaricomycetidae</taxon>
        <taxon>Boletales</taxon>
        <taxon>Sclerodermatineae</taxon>
        <taxon>Pisolithaceae</taxon>
        <taxon>Pisolithus</taxon>
    </lineage>
</organism>
<accession>A0A0C3IJ16</accession>
<protein>
    <submittedName>
        <fullName evidence="1">Uncharacterized protein</fullName>
    </submittedName>
</protein>
<gene>
    <name evidence="1" type="ORF">M404DRAFT_32704</name>
</gene>
<evidence type="ECO:0000313" key="2">
    <source>
        <dbReference type="Proteomes" id="UP000054217"/>
    </source>
</evidence>
<evidence type="ECO:0000313" key="1">
    <source>
        <dbReference type="EMBL" id="KIN96982.1"/>
    </source>
</evidence>
<dbReference type="HOGENOM" id="CLU_043974_2_0_1"/>
<proteinExistence type="predicted"/>
<dbReference type="EMBL" id="KN832036">
    <property type="protein sequence ID" value="KIN96982.1"/>
    <property type="molecule type" value="Genomic_DNA"/>
</dbReference>